<dbReference type="EMBL" id="CP182909">
    <property type="protein sequence ID" value="XPM65406.1"/>
    <property type="molecule type" value="Genomic_DNA"/>
</dbReference>
<evidence type="ECO:0000313" key="1">
    <source>
        <dbReference type="EMBL" id="XPM65406.1"/>
    </source>
</evidence>
<accession>A0ACD5GXW2</accession>
<sequence length="54" mass="5493">MAHQVLTVDVLVVGGGTGGTAAVHSISPLRRQNRLSQRVSLVGRDAHLGGGFGS</sequence>
<organism evidence="1 2">
    <name type="scientific">Desertifilum tharense IPPAS B-1220</name>
    <dbReference type="NCBI Taxonomy" id="1781255"/>
    <lineage>
        <taxon>Bacteria</taxon>
        <taxon>Bacillati</taxon>
        <taxon>Cyanobacteriota</taxon>
        <taxon>Cyanophyceae</taxon>
        <taxon>Desertifilales</taxon>
        <taxon>Desertifilaceae</taxon>
        <taxon>Desertifilum</taxon>
    </lineage>
</organism>
<proteinExistence type="predicted"/>
<evidence type="ECO:0000313" key="2">
    <source>
        <dbReference type="Proteomes" id="UP000095472"/>
    </source>
</evidence>
<name>A0ACD5GXW2_9CYAN</name>
<protein>
    <submittedName>
        <fullName evidence="1">Uncharacterized protein</fullName>
    </submittedName>
</protein>
<keyword evidence="2" id="KW-1185">Reference proteome</keyword>
<reference evidence="1 2" key="1">
    <citation type="journal article" date="2016" name="Genome Announc.">
        <title>Draft Genome Sequence of the Thermotolerant Cyanobacterium Desertifilum sp. IPPAS B-1220.</title>
        <authorList>
            <person name="Mironov K.S."/>
            <person name="Sinetova M.A."/>
            <person name="Bolatkhan K."/>
            <person name="Zayadan B.K."/>
            <person name="Ustinova V.V."/>
            <person name="Kupriyanova E.V."/>
            <person name="Skrypnik A.N."/>
            <person name="Gogoleva N.E."/>
            <person name="Gogolev Y.V."/>
            <person name="Los D.A."/>
        </authorList>
    </citation>
    <scope>NUCLEOTIDE SEQUENCE [LARGE SCALE GENOMIC DNA]</scope>
    <source>
        <strain evidence="1 2">IPPAS B-1220</strain>
    </source>
</reference>
<gene>
    <name evidence="1" type="ORF">BH720_006750</name>
</gene>
<dbReference type="Proteomes" id="UP000095472">
    <property type="component" value="Chromosome"/>
</dbReference>